<evidence type="ECO:0000313" key="1">
    <source>
        <dbReference type="EMBL" id="AJF65627.1"/>
    </source>
</evidence>
<dbReference type="KEGG" id="svt:SVTN_15625"/>
<protein>
    <submittedName>
        <fullName evidence="1">Uncharacterized protein</fullName>
    </submittedName>
</protein>
<proteinExistence type="predicted"/>
<sequence length="99" mass="10779">MRISVPVTAHVSFAELLTLLVTTPGVCLDYADLVKDDVVRDSVRFALITTDLLSLDQRSERVMAVYRGDAPGSHALPPFEYLRCVGSAITRVFGVEAAL</sequence>
<accession>A0A0B5I5G9</accession>
<reference evidence="1 2" key="1">
    <citation type="submission" date="2014-12" db="EMBL/GenBank/DDBJ databases">
        <title>Complete genome sequence of Streptomyces vietnamensis strain GIMV4.0001, a genetic manipulable producer of the benzoisochromanequinone antibiotic granaticin.</title>
        <authorList>
            <person name="Deng M.R."/>
            <person name="Guo J."/>
            <person name="Ma L.Y."/>
            <person name="Feng G.D."/>
            <person name="Mo C.Y."/>
            <person name="Zhu H.H."/>
        </authorList>
    </citation>
    <scope>NUCLEOTIDE SEQUENCE [LARGE SCALE GENOMIC DNA]</scope>
    <source>
        <strain evidence="2">GIMV4.0001</strain>
    </source>
</reference>
<name>A0A0B5I5G9_9ACTN</name>
<gene>
    <name evidence="1" type="ORF">SVTN_15625</name>
</gene>
<organism evidence="1 2">
    <name type="scientific">Streptomyces vietnamensis</name>
    <dbReference type="NCBI Taxonomy" id="362257"/>
    <lineage>
        <taxon>Bacteria</taxon>
        <taxon>Bacillati</taxon>
        <taxon>Actinomycetota</taxon>
        <taxon>Actinomycetes</taxon>
        <taxon>Kitasatosporales</taxon>
        <taxon>Streptomycetaceae</taxon>
        <taxon>Streptomyces</taxon>
    </lineage>
</organism>
<dbReference type="Proteomes" id="UP000031774">
    <property type="component" value="Chromosome"/>
</dbReference>
<dbReference type="AlphaFoldDB" id="A0A0B5I5G9"/>
<evidence type="ECO:0000313" key="2">
    <source>
        <dbReference type="Proteomes" id="UP000031774"/>
    </source>
</evidence>
<dbReference type="HOGENOM" id="CLU_2319042_0_0_11"/>
<keyword evidence="2" id="KW-1185">Reference proteome</keyword>
<dbReference type="EMBL" id="CP010407">
    <property type="protein sequence ID" value="AJF65627.1"/>
    <property type="molecule type" value="Genomic_DNA"/>
</dbReference>